<dbReference type="InterPro" id="IPR002492">
    <property type="entry name" value="Transposase_Tc1-like"/>
</dbReference>
<dbReference type="Proteomes" id="UP001292094">
    <property type="component" value="Unassembled WGS sequence"/>
</dbReference>
<feature type="domain" description="Transposase Tc1-like" evidence="2">
    <location>
        <begin position="144"/>
        <end position="212"/>
    </location>
</feature>
<dbReference type="AlphaFoldDB" id="A0AAE1UKX7"/>
<dbReference type="Gene3D" id="1.10.10.10">
    <property type="entry name" value="Winged helix-like DNA-binding domain superfamily/Winged helix DNA-binding domain"/>
    <property type="match status" value="1"/>
</dbReference>
<dbReference type="Pfam" id="PF13384">
    <property type="entry name" value="HTH_23"/>
    <property type="match status" value="1"/>
</dbReference>
<keyword evidence="4" id="KW-1185">Reference proteome</keyword>
<dbReference type="GO" id="GO:0015074">
    <property type="term" value="P:DNA integration"/>
    <property type="evidence" value="ECO:0007669"/>
    <property type="project" value="InterPro"/>
</dbReference>
<dbReference type="GO" id="GO:0005634">
    <property type="term" value="C:nucleus"/>
    <property type="evidence" value="ECO:0007669"/>
    <property type="project" value="UniProtKB-SubCell"/>
</dbReference>
<dbReference type="InterPro" id="IPR036388">
    <property type="entry name" value="WH-like_DNA-bd_sf"/>
</dbReference>
<evidence type="ECO:0000313" key="4">
    <source>
        <dbReference type="Proteomes" id="UP001292094"/>
    </source>
</evidence>
<dbReference type="GO" id="GO:0006313">
    <property type="term" value="P:DNA transposition"/>
    <property type="evidence" value="ECO:0007669"/>
    <property type="project" value="InterPro"/>
</dbReference>
<comment type="subcellular location">
    <subcellularLocation>
        <location evidence="1">Nucleus</location>
    </subcellularLocation>
</comment>
<evidence type="ECO:0000256" key="1">
    <source>
        <dbReference type="ARBA" id="ARBA00004123"/>
    </source>
</evidence>
<reference evidence="3" key="1">
    <citation type="submission" date="2023-11" db="EMBL/GenBank/DDBJ databases">
        <title>Genome assemblies of two species of porcelain crab, Petrolisthes cinctipes and Petrolisthes manimaculis (Anomura: Porcellanidae).</title>
        <authorList>
            <person name="Angst P."/>
        </authorList>
    </citation>
    <scope>NUCLEOTIDE SEQUENCE</scope>
    <source>
        <strain evidence="3">PB745_02</strain>
        <tissue evidence="3">Gill</tissue>
    </source>
</reference>
<gene>
    <name evidence="3" type="ORF">Pmani_001921</name>
</gene>
<dbReference type="GO" id="GO:0003677">
    <property type="term" value="F:DNA binding"/>
    <property type="evidence" value="ECO:0007669"/>
    <property type="project" value="InterPro"/>
</dbReference>
<accession>A0AAE1UKX7</accession>
<organism evidence="3 4">
    <name type="scientific">Petrolisthes manimaculis</name>
    <dbReference type="NCBI Taxonomy" id="1843537"/>
    <lineage>
        <taxon>Eukaryota</taxon>
        <taxon>Metazoa</taxon>
        <taxon>Ecdysozoa</taxon>
        <taxon>Arthropoda</taxon>
        <taxon>Crustacea</taxon>
        <taxon>Multicrustacea</taxon>
        <taxon>Malacostraca</taxon>
        <taxon>Eumalacostraca</taxon>
        <taxon>Eucarida</taxon>
        <taxon>Decapoda</taxon>
        <taxon>Pleocyemata</taxon>
        <taxon>Anomura</taxon>
        <taxon>Galatheoidea</taxon>
        <taxon>Porcellanidae</taxon>
        <taxon>Petrolisthes</taxon>
    </lineage>
</organism>
<comment type="caution">
    <text evidence="3">The sequence shown here is derived from an EMBL/GenBank/DDBJ whole genome shotgun (WGS) entry which is preliminary data.</text>
</comment>
<dbReference type="InterPro" id="IPR009057">
    <property type="entry name" value="Homeodomain-like_sf"/>
</dbReference>
<dbReference type="InterPro" id="IPR036397">
    <property type="entry name" value="RNaseH_sf"/>
</dbReference>
<proteinExistence type="predicted"/>
<sequence>MKLRTADRYPAMNRGVDRGISHRDMTLPYKSTMEAARRERRERKIGFRGRIIGMHESGQSVRSIANYLGISTNTVLRWIRRLNQQGISEQQWAPEVRRACPPACGTRPGAYQPLHPPIALAEETEWYGNLPRGRPPHSTTPAQRRDILQAAETDPQTNAVAIRDSLHLDVCERTVRRVLHEAGVHHRTPAKKEYLNDQHREGRLRFAQQYVDKAEDFWKRVIWTDEKTFSSTCHGRRHCWRWNNTR</sequence>
<dbReference type="EMBL" id="JAWZYT010000138">
    <property type="protein sequence ID" value="KAK4327617.1"/>
    <property type="molecule type" value="Genomic_DNA"/>
</dbReference>
<dbReference type="SUPFAM" id="SSF46689">
    <property type="entry name" value="Homeodomain-like"/>
    <property type="match status" value="1"/>
</dbReference>
<name>A0AAE1UKX7_9EUCA</name>
<evidence type="ECO:0000259" key="2">
    <source>
        <dbReference type="Pfam" id="PF01498"/>
    </source>
</evidence>
<evidence type="ECO:0000313" key="3">
    <source>
        <dbReference type="EMBL" id="KAK4327617.1"/>
    </source>
</evidence>
<protein>
    <recommendedName>
        <fullName evidence="2">Transposase Tc1-like domain-containing protein</fullName>
    </recommendedName>
</protein>
<dbReference type="Gene3D" id="3.30.420.10">
    <property type="entry name" value="Ribonuclease H-like superfamily/Ribonuclease H"/>
    <property type="match status" value="1"/>
</dbReference>
<dbReference type="Pfam" id="PF01498">
    <property type="entry name" value="HTH_Tnp_Tc3_2"/>
    <property type="match status" value="1"/>
</dbReference>